<feature type="domain" description="Thioesterase" evidence="2">
    <location>
        <begin position="55"/>
        <end position="127"/>
    </location>
</feature>
<reference evidence="3" key="1">
    <citation type="journal article" date="2014" name="Int. J. Syst. Evol. Microbiol.">
        <title>Complete genome sequence of Corynebacterium casei LMG S-19264T (=DSM 44701T), isolated from a smear-ripened cheese.</title>
        <authorList>
            <consortium name="US DOE Joint Genome Institute (JGI-PGF)"/>
            <person name="Walter F."/>
            <person name="Albersmeier A."/>
            <person name="Kalinowski J."/>
            <person name="Ruckert C."/>
        </authorList>
    </citation>
    <scope>NUCLEOTIDE SEQUENCE</scope>
    <source>
        <strain evidence="3">CGMCC 1.15179</strain>
    </source>
</reference>
<comment type="caution">
    <text evidence="3">The sequence shown here is derived from an EMBL/GenBank/DDBJ whole genome shotgun (WGS) entry which is preliminary data.</text>
</comment>
<evidence type="ECO:0000256" key="1">
    <source>
        <dbReference type="ARBA" id="ARBA00022801"/>
    </source>
</evidence>
<dbReference type="PANTHER" id="PTHR42856:SF1">
    <property type="entry name" value="ACYL-COENZYME A THIOESTERASE PAAI"/>
    <property type="match status" value="1"/>
</dbReference>
<dbReference type="InterPro" id="IPR003736">
    <property type="entry name" value="PAAI_dom"/>
</dbReference>
<dbReference type="SUPFAM" id="SSF54637">
    <property type="entry name" value="Thioesterase/thiol ester dehydrase-isomerase"/>
    <property type="match status" value="1"/>
</dbReference>
<keyword evidence="1" id="KW-0378">Hydrolase</keyword>
<dbReference type="AlphaFoldDB" id="A0A8J2VCT6"/>
<name>A0A8J2VCT6_9BACL</name>
<dbReference type="RefSeq" id="WP_229751888.1">
    <property type="nucleotide sequence ID" value="NZ_BMHQ01000005.1"/>
</dbReference>
<reference evidence="3" key="2">
    <citation type="submission" date="2020-09" db="EMBL/GenBank/DDBJ databases">
        <authorList>
            <person name="Sun Q."/>
            <person name="Zhou Y."/>
        </authorList>
    </citation>
    <scope>NUCLEOTIDE SEQUENCE</scope>
    <source>
        <strain evidence="3">CGMCC 1.15179</strain>
    </source>
</reference>
<evidence type="ECO:0000313" key="4">
    <source>
        <dbReference type="Proteomes" id="UP000625210"/>
    </source>
</evidence>
<dbReference type="InterPro" id="IPR029069">
    <property type="entry name" value="HotDog_dom_sf"/>
</dbReference>
<dbReference type="CDD" id="cd03443">
    <property type="entry name" value="PaaI_thioesterase"/>
    <property type="match status" value="1"/>
</dbReference>
<dbReference type="Proteomes" id="UP000625210">
    <property type="component" value="Unassembled WGS sequence"/>
</dbReference>
<evidence type="ECO:0000259" key="2">
    <source>
        <dbReference type="Pfam" id="PF03061"/>
    </source>
</evidence>
<sequence>MGDGKMNGEEFNKLIQYFRKVPFWSHIRCQIDEVEEGTAQLHITLENFHLNGNATAHGGVLSTLMDNAMGLAVRSVSGWKTATTQMNVYFLAPAAEGKMWCRGEVIHQTRRTVTARATVTDDRGELIATGTGSFRVFRQPDTSPN</sequence>
<accession>A0A8J2VCT6</accession>
<gene>
    <name evidence="3" type="ORF">GCM10011571_16320</name>
</gene>
<dbReference type="Pfam" id="PF03061">
    <property type="entry name" value="4HBT"/>
    <property type="match status" value="1"/>
</dbReference>
<dbReference type="EMBL" id="BMHQ01000005">
    <property type="protein sequence ID" value="GGE15459.1"/>
    <property type="molecule type" value="Genomic_DNA"/>
</dbReference>
<dbReference type="InterPro" id="IPR052723">
    <property type="entry name" value="Acyl-CoA_thioesterase_PaaI"/>
</dbReference>
<dbReference type="GO" id="GO:0016289">
    <property type="term" value="F:acyl-CoA hydrolase activity"/>
    <property type="evidence" value="ECO:0007669"/>
    <property type="project" value="UniProtKB-ARBA"/>
</dbReference>
<protein>
    <submittedName>
        <fullName evidence="3">Esterase</fullName>
    </submittedName>
</protein>
<evidence type="ECO:0000313" key="3">
    <source>
        <dbReference type="EMBL" id="GGE15459.1"/>
    </source>
</evidence>
<proteinExistence type="predicted"/>
<dbReference type="PANTHER" id="PTHR42856">
    <property type="entry name" value="ACYL-COENZYME A THIOESTERASE PAAI"/>
    <property type="match status" value="1"/>
</dbReference>
<dbReference type="Gene3D" id="3.10.129.10">
    <property type="entry name" value="Hotdog Thioesterase"/>
    <property type="match status" value="1"/>
</dbReference>
<dbReference type="InterPro" id="IPR006683">
    <property type="entry name" value="Thioestr_dom"/>
</dbReference>
<dbReference type="NCBIfam" id="TIGR00369">
    <property type="entry name" value="unchar_dom_1"/>
    <property type="match status" value="1"/>
</dbReference>
<keyword evidence="4" id="KW-1185">Reference proteome</keyword>
<organism evidence="3 4">
    <name type="scientific">Marinithermofilum abyssi</name>
    <dbReference type="NCBI Taxonomy" id="1571185"/>
    <lineage>
        <taxon>Bacteria</taxon>
        <taxon>Bacillati</taxon>
        <taxon>Bacillota</taxon>
        <taxon>Bacilli</taxon>
        <taxon>Bacillales</taxon>
        <taxon>Thermoactinomycetaceae</taxon>
        <taxon>Marinithermofilum</taxon>
    </lineage>
</organism>